<reference evidence="2 3" key="1">
    <citation type="submission" date="2019-05" db="EMBL/GenBank/DDBJ databases">
        <title>Burkholderia sp. DHOD12, isolated from subtropical forest soil.</title>
        <authorList>
            <person name="Gao Z.-H."/>
            <person name="Qiu L.-H."/>
        </authorList>
    </citation>
    <scope>NUCLEOTIDE SEQUENCE [LARGE SCALE GENOMIC DNA]</scope>
    <source>
        <strain evidence="2 3">DHOD12</strain>
    </source>
</reference>
<keyword evidence="3" id="KW-1185">Reference proteome</keyword>
<sequence>MSTDVIAVLNDLTETSKDGEREFHKAAEATRDQQLKLLFSSRANDCTRDARELQDLVRGLGGRPENHGSMGGALHRGWLGVKTVVSGRSDQAILTECERGEDTAEHHYRMALDADLPADVRQVVERQYQGVRENHDRLRSLRTQHGGGTMKP</sequence>
<organism evidence="2 3">
    <name type="scientific">Trinickia violacea</name>
    <dbReference type="NCBI Taxonomy" id="2571746"/>
    <lineage>
        <taxon>Bacteria</taxon>
        <taxon>Pseudomonadati</taxon>
        <taxon>Pseudomonadota</taxon>
        <taxon>Betaproteobacteria</taxon>
        <taxon>Burkholderiales</taxon>
        <taxon>Burkholderiaceae</taxon>
        <taxon>Trinickia</taxon>
    </lineage>
</organism>
<dbReference type="InterPro" id="IPR016920">
    <property type="entry name" value="UCP029477"/>
</dbReference>
<dbReference type="InterPro" id="IPR011971">
    <property type="entry name" value="CHP02284"/>
</dbReference>
<dbReference type="AlphaFoldDB" id="A0A4P8IL88"/>
<dbReference type="KEGG" id="tvl:FAZ95_05205"/>
<proteinExistence type="predicted"/>
<dbReference type="Pfam" id="PF09537">
    <property type="entry name" value="DUF2383"/>
    <property type="match status" value="1"/>
</dbReference>
<name>A0A4P8IL88_9BURK</name>
<evidence type="ECO:0000259" key="1">
    <source>
        <dbReference type="Pfam" id="PF09537"/>
    </source>
</evidence>
<protein>
    <submittedName>
        <fullName evidence="2">PA2169 family four-helix-bundle protein</fullName>
    </submittedName>
</protein>
<dbReference type="EMBL" id="CP040077">
    <property type="protein sequence ID" value="QCP48641.1"/>
    <property type="molecule type" value="Genomic_DNA"/>
</dbReference>
<dbReference type="Proteomes" id="UP000298656">
    <property type="component" value="Chromosome 1"/>
</dbReference>
<gene>
    <name evidence="2" type="ORF">FAZ95_05205</name>
</gene>
<accession>A0A4P8IL88</accession>
<dbReference type="RefSeq" id="WP_137331478.1">
    <property type="nucleotide sequence ID" value="NZ_CP040077.1"/>
</dbReference>
<feature type="domain" description="DUF2383" evidence="1">
    <location>
        <begin position="4"/>
        <end position="113"/>
    </location>
</feature>
<dbReference type="InterPro" id="IPR012347">
    <property type="entry name" value="Ferritin-like"/>
</dbReference>
<evidence type="ECO:0000313" key="3">
    <source>
        <dbReference type="Proteomes" id="UP000298656"/>
    </source>
</evidence>
<dbReference type="PIRSF" id="PIRSF029477">
    <property type="entry name" value="UCP029477"/>
    <property type="match status" value="1"/>
</dbReference>
<dbReference type="OrthoDB" id="282393at2"/>
<dbReference type="Gene3D" id="1.20.1260.10">
    <property type="match status" value="1"/>
</dbReference>
<dbReference type="InterPro" id="IPR019052">
    <property type="entry name" value="DUF2383"/>
</dbReference>
<evidence type="ECO:0000313" key="2">
    <source>
        <dbReference type="EMBL" id="QCP48641.1"/>
    </source>
</evidence>
<dbReference type="NCBIfam" id="TIGR02284">
    <property type="entry name" value="PA2169 family four-helix-bundle protein"/>
    <property type="match status" value="1"/>
</dbReference>